<dbReference type="Proteomes" id="UP000054632">
    <property type="component" value="Unassembled WGS sequence"/>
</dbReference>
<comment type="caution">
    <text evidence="1">The sequence shown here is derived from an EMBL/GenBank/DDBJ whole genome shotgun (WGS) entry which is preliminary data.</text>
</comment>
<evidence type="ECO:0000313" key="3">
    <source>
        <dbReference type="EMBL" id="KRZ42891.1"/>
    </source>
</evidence>
<proteinExistence type="predicted"/>
<evidence type="ECO:0000313" key="1">
    <source>
        <dbReference type="EMBL" id="KRY74103.1"/>
    </source>
</evidence>
<dbReference type="EMBL" id="JYDR01000028">
    <property type="protein sequence ID" value="KRY74103.1"/>
    <property type="molecule type" value="Genomic_DNA"/>
</dbReference>
<accession>A0A0V1EJX1</accession>
<evidence type="ECO:0000313" key="2">
    <source>
        <dbReference type="EMBL" id="KRZ28977.1"/>
    </source>
</evidence>
<dbReference type="Proteomes" id="UP000054805">
    <property type="component" value="Unassembled WGS sequence"/>
</dbReference>
<keyword evidence="5" id="KW-1185">Reference proteome</keyword>
<dbReference type="EMBL" id="JYDS01000051">
    <property type="protein sequence ID" value="KRZ28977.1"/>
    <property type="molecule type" value="Genomic_DNA"/>
</dbReference>
<dbReference type="EMBL" id="JYDV01000012">
    <property type="protein sequence ID" value="KRZ42891.1"/>
    <property type="molecule type" value="Genomic_DNA"/>
</dbReference>
<gene>
    <name evidence="1" type="ORF">T4A_4307</name>
    <name evidence="2" type="ORF">T4B_13071</name>
    <name evidence="3" type="ORF">T4C_6855</name>
</gene>
<reference evidence="4 5" key="1">
    <citation type="submission" date="2015-01" db="EMBL/GenBank/DDBJ databases">
        <title>Evolution of Trichinella species and genotypes.</title>
        <authorList>
            <person name="Korhonen P.K."/>
            <person name="Edoardo P."/>
            <person name="Giuseppe L.R."/>
            <person name="Gasser R.B."/>
        </authorList>
    </citation>
    <scope>NUCLEOTIDE SEQUENCE [LARGE SCALE GENOMIC DNA]</scope>
    <source>
        <strain evidence="1">ISS13</strain>
        <strain evidence="3">ISS176</strain>
        <strain evidence="2">ISS588</strain>
    </source>
</reference>
<evidence type="ECO:0000313" key="4">
    <source>
        <dbReference type="Proteomes" id="UP000054632"/>
    </source>
</evidence>
<dbReference type="Proteomes" id="UP000054826">
    <property type="component" value="Unassembled WGS sequence"/>
</dbReference>
<dbReference type="AlphaFoldDB" id="A0A0V1EJX1"/>
<organism evidence="1 4">
    <name type="scientific">Trichinella pseudospiralis</name>
    <name type="common">Parasitic roundworm</name>
    <dbReference type="NCBI Taxonomy" id="6337"/>
    <lineage>
        <taxon>Eukaryota</taxon>
        <taxon>Metazoa</taxon>
        <taxon>Ecdysozoa</taxon>
        <taxon>Nematoda</taxon>
        <taxon>Enoplea</taxon>
        <taxon>Dorylaimia</taxon>
        <taxon>Trichinellida</taxon>
        <taxon>Trichinellidae</taxon>
        <taxon>Trichinella</taxon>
    </lineage>
</organism>
<evidence type="ECO:0000313" key="5">
    <source>
        <dbReference type="Proteomes" id="UP000054805"/>
    </source>
</evidence>
<sequence length="86" mass="10420">MHSHLEILQLILADVKQKVPTWNSRFFFSKRKLHSTKHTSVHYRIVLLYDDTCTVNSMHRKQKRFRNFHLIAVCVCQKCIRSYCRE</sequence>
<protein>
    <submittedName>
        <fullName evidence="1">Uncharacterized protein</fullName>
    </submittedName>
</protein>
<name>A0A0V1EJX1_TRIPS</name>